<feature type="domain" description="Mur ligase central" evidence="20">
    <location>
        <begin position="122"/>
        <end position="297"/>
    </location>
</feature>
<comment type="catalytic activity">
    <reaction evidence="16 17 18">
        <text>UDP-N-acetyl-alpha-D-muramoyl-L-alanine + D-glutamate + ATP = UDP-N-acetyl-alpha-D-muramoyl-L-alanyl-D-glutamate + ADP + phosphate + H(+)</text>
        <dbReference type="Rhea" id="RHEA:16429"/>
        <dbReference type="ChEBI" id="CHEBI:15378"/>
        <dbReference type="ChEBI" id="CHEBI:29986"/>
        <dbReference type="ChEBI" id="CHEBI:30616"/>
        <dbReference type="ChEBI" id="CHEBI:43474"/>
        <dbReference type="ChEBI" id="CHEBI:83898"/>
        <dbReference type="ChEBI" id="CHEBI:83900"/>
        <dbReference type="ChEBI" id="CHEBI:456216"/>
        <dbReference type="EC" id="6.3.2.9"/>
    </reaction>
</comment>
<dbReference type="SUPFAM" id="SSF53244">
    <property type="entry name" value="MurD-like peptide ligases, peptide-binding domain"/>
    <property type="match status" value="1"/>
</dbReference>
<dbReference type="Pfam" id="PF21799">
    <property type="entry name" value="MurD-like_N"/>
    <property type="match status" value="1"/>
</dbReference>
<dbReference type="PANTHER" id="PTHR43692:SF1">
    <property type="entry name" value="UDP-N-ACETYLMURAMOYLALANINE--D-GLUTAMATE LIGASE"/>
    <property type="match status" value="1"/>
</dbReference>
<dbReference type="Pfam" id="PF02875">
    <property type="entry name" value="Mur_ligase_C"/>
    <property type="match status" value="1"/>
</dbReference>
<dbReference type="EMBL" id="AZFK01000029">
    <property type="protein sequence ID" value="KRL90507.1"/>
    <property type="molecule type" value="Genomic_DNA"/>
</dbReference>
<accession>A0A0R1ULX2</accession>
<keyword evidence="17 18" id="KW-0131">Cell cycle</keyword>
<evidence type="ECO:0000259" key="20">
    <source>
        <dbReference type="Pfam" id="PF08245"/>
    </source>
</evidence>
<comment type="caution">
    <text evidence="21">The sequence shown here is derived from an EMBL/GenBank/DDBJ whole genome shotgun (WGS) entry which is preliminary data.</text>
</comment>
<evidence type="ECO:0000256" key="14">
    <source>
        <dbReference type="ARBA" id="ARBA00030398"/>
    </source>
</evidence>
<evidence type="ECO:0000259" key="19">
    <source>
        <dbReference type="Pfam" id="PF02875"/>
    </source>
</evidence>
<reference evidence="21 22" key="1">
    <citation type="journal article" date="2015" name="Genome Announc.">
        <title>Expanding the biotechnology potential of lactobacilli through comparative genomics of 213 strains and associated genera.</title>
        <authorList>
            <person name="Sun Z."/>
            <person name="Harris H.M."/>
            <person name="McCann A."/>
            <person name="Guo C."/>
            <person name="Argimon S."/>
            <person name="Zhang W."/>
            <person name="Yang X."/>
            <person name="Jeffery I.B."/>
            <person name="Cooney J.C."/>
            <person name="Kagawa T.F."/>
            <person name="Liu W."/>
            <person name="Song Y."/>
            <person name="Salvetti E."/>
            <person name="Wrobel A."/>
            <person name="Rasinkangas P."/>
            <person name="Parkhill J."/>
            <person name="Rea M.C."/>
            <person name="O'Sullivan O."/>
            <person name="Ritari J."/>
            <person name="Douillard F.P."/>
            <person name="Paul Ross R."/>
            <person name="Yang R."/>
            <person name="Briner A.E."/>
            <person name="Felis G.E."/>
            <person name="de Vos W.M."/>
            <person name="Barrangou R."/>
            <person name="Klaenhammer T.R."/>
            <person name="Caufield P.W."/>
            <person name="Cui Y."/>
            <person name="Zhang H."/>
            <person name="O'Toole P.W."/>
        </authorList>
    </citation>
    <scope>NUCLEOTIDE SEQUENCE [LARGE SCALE GENOMIC DNA]</scope>
    <source>
        <strain evidence="21 22">DSM 15946</strain>
    </source>
</reference>
<dbReference type="GO" id="GO:0071555">
    <property type="term" value="P:cell wall organization"/>
    <property type="evidence" value="ECO:0007669"/>
    <property type="project" value="UniProtKB-KW"/>
</dbReference>
<dbReference type="InterPro" id="IPR036565">
    <property type="entry name" value="Mur-like_cat_sf"/>
</dbReference>
<organism evidence="21 22">
    <name type="scientific">Limosilactobacillus ingluviei DSM 15946</name>
    <dbReference type="NCBI Taxonomy" id="1423760"/>
    <lineage>
        <taxon>Bacteria</taxon>
        <taxon>Bacillati</taxon>
        <taxon>Bacillota</taxon>
        <taxon>Bacilli</taxon>
        <taxon>Lactobacillales</taxon>
        <taxon>Lactobacillaceae</taxon>
        <taxon>Limosilactobacillus</taxon>
    </lineage>
</organism>
<evidence type="ECO:0000256" key="18">
    <source>
        <dbReference type="RuleBase" id="RU003664"/>
    </source>
</evidence>
<dbReference type="GO" id="GO:0005524">
    <property type="term" value="F:ATP binding"/>
    <property type="evidence" value="ECO:0007669"/>
    <property type="project" value="UniProtKB-UniRule"/>
</dbReference>
<keyword evidence="13 17" id="KW-0961">Cell wall biogenesis/degradation</keyword>
<evidence type="ECO:0000256" key="1">
    <source>
        <dbReference type="ARBA" id="ARBA00002734"/>
    </source>
</evidence>
<evidence type="ECO:0000256" key="4">
    <source>
        <dbReference type="ARBA" id="ARBA00010416"/>
    </source>
</evidence>
<dbReference type="GO" id="GO:0008360">
    <property type="term" value="P:regulation of cell shape"/>
    <property type="evidence" value="ECO:0007669"/>
    <property type="project" value="UniProtKB-KW"/>
</dbReference>
<keyword evidence="12 17" id="KW-0573">Peptidoglycan synthesis</keyword>
<dbReference type="SUPFAM" id="SSF51984">
    <property type="entry name" value="MurCD N-terminal domain"/>
    <property type="match status" value="1"/>
</dbReference>
<evidence type="ECO:0000256" key="7">
    <source>
        <dbReference type="ARBA" id="ARBA00022490"/>
    </source>
</evidence>
<comment type="subcellular location">
    <subcellularLocation>
        <location evidence="2 17 18">Cytoplasm</location>
    </subcellularLocation>
</comment>
<dbReference type="InterPro" id="IPR005762">
    <property type="entry name" value="MurD"/>
</dbReference>
<evidence type="ECO:0000256" key="6">
    <source>
        <dbReference type="ARBA" id="ARBA00015655"/>
    </source>
</evidence>
<dbReference type="Pfam" id="PF08245">
    <property type="entry name" value="Mur_ligase_M"/>
    <property type="match status" value="1"/>
</dbReference>
<dbReference type="Proteomes" id="UP000050816">
    <property type="component" value="Unassembled WGS sequence"/>
</dbReference>
<evidence type="ECO:0000256" key="10">
    <source>
        <dbReference type="ARBA" id="ARBA00022840"/>
    </source>
</evidence>
<dbReference type="InterPro" id="IPR013221">
    <property type="entry name" value="Mur_ligase_cen"/>
</dbReference>
<dbReference type="RefSeq" id="WP_268872345.1">
    <property type="nucleotide sequence ID" value="NZ_AZFK01000029.1"/>
</dbReference>
<comment type="function">
    <text evidence="1 17 18">Cell wall formation. Catalyzes the addition of glutamate to the nucleotide precursor UDP-N-acetylmuramoyl-L-alanine (UMA).</text>
</comment>
<evidence type="ECO:0000256" key="2">
    <source>
        <dbReference type="ARBA" id="ARBA00004496"/>
    </source>
</evidence>
<keyword evidence="10 17" id="KW-0067">ATP-binding</keyword>
<evidence type="ECO:0000256" key="15">
    <source>
        <dbReference type="ARBA" id="ARBA00032324"/>
    </source>
</evidence>
<dbReference type="PATRIC" id="fig|1423760.3.peg.1381"/>
<evidence type="ECO:0000313" key="22">
    <source>
        <dbReference type="Proteomes" id="UP000050816"/>
    </source>
</evidence>
<evidence type="ECO:0000256" key="8">
    <source>
        <dbReference type="ARBA" id="ARBA00022598"/>
    </source>
</evidence>
<evidence type="ECO:0000256" key="13">
    <source>
        <dbReference type="ARBA" id="ARBA00023316"/>
    </source>
</evidence>
<gene>
    <name evidence="17" type="primary">murD</name>
    <name evidence="21" type="ORF">FC43_GL001312</name>
</gene>
<dbReference type="EC" id="6.3.2.9" evidence="5 17"/>
<dbReference type="PANTHER" id="PTHR43692">
    <property type="entry name" value="UDP-N-ACETYLMURAMOYLALANINE--D-GLUTAMATE LIGASE"/>
    <property type="match status" value="1"/>
</dbReference>
<dbReference type="GO" id="GO:0005737">
    <property type="term" value="C:cytoplasm"/>
    <property type="evidence" value="ECO:0007669"/>
    <property type="project" value="UniProtKB-SubCell"/>
</dbReference>
<dbReference type="GO" id="GO:0051301">
    <property type="term" value="P:cell division"/>
    <property type="evidence" value="ECO:0007669"/>
    <property type="project" value="UniProtKB-KW"/>
</dbReference>
<dbReference type="HAMAP" id="MF_00639">
    <property type="entry name" value="MurD"/>
    <property type="match status" value="1"/>
</dbReference>
<evidence type="ECO:0000256" key="3">
    <source>
        <dbReference type="ARBA" id="ARBA00004752"/>
    </source>
</evidence>
<evidence type="ECO:0000256" key="9">
    <source>
        <dbReference type="ARBA" id="ARBA00022741"/>
    </source>
</evidence>
<proteinExistence type="inferred from homology"/>
<feature type="domain" description="Mur ligase C-terminal" evidence="19">
    <location>
        <begin position="319"/>
        <end position="431"/>
    </location>
</feature>
<evidence type="ECO:0000256" key="11">
    <source>
        <dbReference type="ARBA" id="ARBA00022960"/>
    </source>
</evidence>
<protein>
    <recommendedName>
        <fullName evidence="6 17">UDP-N-acetylmuramoylalanine--D-glutamate ligase</fullName>
        <ecNumber evidence="5 17">6.3.2.9</ecNumber>
    </recommendedName>
    <alternativeName>
        <fullName evidence="15 17">D-glutamic acid-adding enzyme</fullName>
    </alternativeName>
    <alternativeName>
        <fullName evidence="14 17">UDP-N-acetylmuramoyl-L-alanyl-D-glutamate synthetase</fullName>
    </alternativeName>
</protein>
<evidence type="ECO:0000256" key="5">
    <source>
        <dbReference type="ARBA" id="ARBA00012212"/>
    </source>
</evidence>
<dbReference type="Gene3D" id="3.90.190.20">
    <property type="entry name" value="Mur ligase, C-terminal domain"/>
    <property type="match status" value="1"/>
</dbReference>
<name>A0A0R1ULX2_9LACO</name>
<evidence type="ECO:0000256" key="12">
    <source>
        <dbReference type="ARBA" id="ARBA00022984"/>
    </source>
</evidence>
<sequence length="462" mass="49720">MKETAMKNISKYQGKKVLVIGFGISGINAAKLLVKLGATVVANDQKVPTDPSIEADLQAAGIETLTGSNPLSLADAGFDYVVKNPGIPYDVPLVAKFVAQGTPIITEAELAAEIFAGNLVAVTGSNGKTTTTTLIQKMLAAGLPHRVEYAGNIGVSFSKVAQELTASDTIVTELSSFQLLGAPTLKPHVAVITNIFANHLDYHKTRQNYVNAKLNITRHQTKEDYLVINWDREEWQQLARRTDATVVPFSREMKSKAGAYVENGNFCWRGEVIMPVAKLRLIGPQNVENALAAIAAAKLSGVANEAIIEVLTTFAGVRHRLQFVTEYQGRLFYNDSKSTDIEATEVALQGFSQPVILLAGGLDRGYTFERLVPYFKAHVKHLIVFGECEDKMAAAGMAAGVPVTHAADAVAAVPVAWQLSAPGDVILLSPANASWDQFPSFEVRGDKFIAAVEALQTEPKEG</sequence>
<evidence type="ECO:0000256" key="17">
    <source>
        <dbReference type="HAMAP-Rule" id="MF_00639"/>
    </source>
</evidence>
<dbReference type="InterPro" id="IPR036615">
    <property type="entry name" value="Mur_ligase_C_dom_sf"/>
</dbReference>
<evidence type="ECO:0000256" key="16">
    <source>
        <dbReference type="ARBA" id="ARBA00047632"/>
    </source>
</evidence>
<dbReference type="GO" id="GO:0008764">
    <property type="term" value="F:UDP-N-acetylmuramoylalanine-D-glutamate ligase activity"/>
    <property type="evidence" value="ECO:0007669"/>
    <property type="project" value="UniProtKB-UniRule"/>
</dbReference>
<evidence type="ECO:0000313" key="21">
    <source>
        <dbReference type="EMBL" id="KRL90507.1"/>
    </source>
</evidence>
<dbReference type="UniPathway" id="UPA00219"/>
<keyword evidence="17 18" id="KW-0132">Cell division</keyword>
<dbReference type="NCBIfam" id="TIGR01087">
    <property type="entry name" value="murD"/>
    <property type="match status" value="1"/>
</dbReference>
<dbReference type="InterPro" id="IPR004101">
    <property type="entry name" value="Mur_ligase_C"/>
</dbReference>
<dbReference type="Gene3D" id="3.40.1190.10">
    <property type="entry name" value="Mur-like, catalytic domain"/>
    <property type="match status" value="1"/>
</dbReference>
<dbReference type="SUPFAM" id="SSF53623">
    <property type="entry name" value="MurD-like peptide ligases, catalytic domain"/>
    <property type="match status" value="1"/>
</dbReference>
<keyword evidence="8 17" id="KW-0436">Ligase</keyword>
<dbReference type="Gene3D" id="3.40.50.720">
    <property type="entry name" value="NAD(P)-binding Rossmann-like Domain"/>
    <property type="match status" value="1"/>
</dbReference>
<dbReference type="AlphaFoldDB" id="A0A0R1ULX2"/>
<keyword evidence="9 17" id="KW-0547">Nucleotide-binding</keyword>
<keyword evidence="11 17" id="KW-0133">Cell shape</keyword>
<dbReference type="GO" id="GO:0009252">
    <property type="term" value="P:peptidoglycan biosynthetic process"/>
    <property type="evidence" value="ECO:0007669"/>
    <property type="project" value="UniProtKB-UniRule"/>
</dbReference>
<feature type="binding site" evidence="17">
    <location>
        <begin position="124"/>
        <end position="130"/>
    </location>
    <ligand>
        <name>ATP</name>
        <dbReference type="ChEBI" id="CHEBI:30616"/>
    </ligand>
</feature>
<comment type="similarity">
    <text evidence="4 17">Belongs to the MurCDEF family.</text>
</comment>
<comment type="pathway">
    <text evidence="3 17 18">Cell wall biogenesis; peptidoglycan biosynthesis.</text>
</comment>
<keyword evidence="7 17" id="KW-0963">Cytoplasm</keyword>